<protein>
    <submittedName>
        <fullName evidence="1">Uncharacterized protein</fullName>
    </submittedName>
</protein>
<sequence>MKTASRFDVDETLMQAIAKKLVLYVGKASKSCKKELDTGSKYDY</sequence>
<dbReference type="EMBL" id="CP024785">
    <property type="protein sequence ID" value="AUB41899.1"/>
    <property type="molecule type" value="Genomic_DNA"/>
</dbReference>
<accession>A0A2K8T2M4</accession>
<evidence type="ECO:0000313" key="1">
    <source>
        <dbReference type="EMBL" id="AUB41899.1"/>
    </source>
</evidence>
<reference evidence="1 2" key="1">
    <citation type="submission" date="2017-11" db="EMBL/GenBank/DDBJ databases">
        <title>Complete genome of a free-living desiccation-tolerant cyanobacterium and its photosynthetic adaptation to extreme terrestrial habitat.</title>
        <authorList>
            <person name="Shang J."/>
        </authorList>
    </citation>
    <scope>NUCLEOTIDE SEQUENCE [LARGE SCALE GENOMIC DNA]</scope>
    <source>
        <strain evidence="1 2">CCNUN1</strain>
    </source>
</reference>
<dbReference type="Proteomes" id="UP000232003">
    <property type="component" value="Chromosome"/>
</dbReference>
<proteinExistence type="predicted"/>
<keyword evidence="2" id="KW-1185">Reference proteome</keyword>
<dbReference type="KEGG" id="nfl:COO91_07990"/>
<gene>
    <name evidence="1" type="ORF">COO91_07990</name>
</gene>
<name>A0A2K8T2M4_9NOSO</name>
<organism evidence="1 2">
    <name type="scientific">Nostoc flagelliforme CCNUN1</name>
    <dbReference type="NCBI Taxonomy" id="2038116"/>
    <lineage>
        <taxon>Bacteria</taxon>
        <taxon>Bacillati</taxon>
        <taxon>Cyanobacteriota</taxon>
        <taxon>Cyanophyceae</taxon>
        <taxon>Nostocales</taxon>
        <taxon>Nostocaceae</taxon>
        <taxon>Nostoc</taxon>
    </lineage>
</organism>
<dbReference type="AlphaFoldDB" id="A0A2K8T2M4"/>
<evidence type="ECO:0000313" key="2">
    <source>
        <dbReference type="Proteomes" id="UP000232003"/>
    </source>
</evidence>